<keyword evidence="1" id="KW-0812">Transmembrane</keyword>
<evidence type="ECO:0000313" key="4">
    <source>
        <dbReference type="Proteomes" id="UP000801492"/>
    </source>
</evidence>
<keyword evidence="1" id="KW-1133">Transmembrane helix</keyword>
<evidence type="ECO:0000313" key="3">
    <source>
        <dbReference type="EMBL" id="KAF2899764.1"/>
    </source>
</evidence>
<dbReference type="Proteomes" id="UP000801492">
    <property type="component" value="Unassembled WGS sequence"/>
</dbReference>
<evidence type="ECO:0000256" key="1">
    <source>
        <dbReference type="SAM" id="Phobius"/>
    </source>
</evidence>
<feature type="transmembrane region" description="Helical" evidence="1">
    <location>
        <begin position="34"/>
        <end position="50"/>
    </location>
</feature>
<name>A0A8K0D8H2_IGNLU</name>
<accession>A0A8K0D8H2</accession>
<protein>
    <recommendedName>
        <fullName evidence="5">Transmembrane protein 147</fullName>
    </recommendedName>
</protein>
<keyword evidence="4" id="KW-1185">Reference proteome</keyword>
<evidence type="ECO:0008006" key="5">
    <source>
        <dbReference type="Google" id="ProtNLM"/>
    </source>
</evidence>
<dbReference type="EMBL" id="VTPC01002648">
    <property type="protein sequence ID" value="KAF2899764.1"/>
    <property type="molecule type" value="Genomic_DNA"/>
</dbReference>
<dbReference type="OrthoDB" id="26525at2759"/>
<feature type="transmembrane region" description="Helical" evidence="1">
    <location>
        <begin position="62"/>
        <end position="86"/>
    </location>
</feature>
<reference evidence="3" key="1">
    <citation type="submission" date="2019-08" db="EMBL/GenBank/DDBJ databases">
        <title>The genome of the North American firefly Photinus pyralis.</title>
        <authorList>
            <consortium name="Photinus pyralis genome working group"/>
            <person name="Fallon T.R."/>
            <person name="Sander Lower S.E."/>
            <person name="Weng J.-K."/>
        </authorList>
    </citation>
    <scope>NUCLEOTIDE SEQUENCE</scope>
    <source>
        <strain evidence="3">TRF0915ILg1</strain>
        <tissue evidence="3">Whole body</tissue>
    </source>
</reference>
<evidence type="ECO:0000256" key="2">
    <source>
        <dbReference type="SAM" id="SignalP"/>
    </source>
</evidence>
<sequence length="192" mass="21834">MLSSAFSHLMLAGTGVYCLVSYPGCSKKFNLPCMALKLIVTNSMIGMWRWGIPENGEKLDKVYKLTGLFQNIVTLPFMVTEAWLIYGYQKELAYLHSLTAVIPFTLYLADKPHDDLIDLIVALNFESLMIVSCMNENYYGVLAALCYIFSRAAVANNRQEIEEIPSRDVSNFLLCIFCYFIMRSFSYTRCAC</sequence>
<gene>
    <name evidence="3" type="ORF">ILUMI_06418</name>
</gene>
<feature type="transmembrane region" description="Helical" evidence="1">
    <location>
        <begin position="138"/>
        <end position="157"/>
    </location>
</feature>
<dbReference type="AlphaFoldDB" id="A0A8K0D8H2"/>
<feature type="signal peptide" evidence="2">
    <location>
        <begin position="1"/>
        <end position="18"/>
    </location>
</feature>
<feature type="transmembrane region" description="Helical" evidence="1">
    <location>
        <begin position="169"/>
        <end position="187"/>
    </location>
</feature>
<keyword evidence="2" id="KW-0732">Signal</keyword>
<organism evidence="3 4">
    <name type="scientific">Ignelater luminosus</name>
    <name type="common">Cucubano</name>
    <name type="synonym">Pyrophorus luminosus</name>
    <dbReference type="NCBI Taxonomy" id="2038154"/>
    <lineage>
        <taxon>Eukaryota</taxon>
        <taxon>Metazoa</taxon>
        <taxon>Ecdysozoa</taxon>
        <taxon>Arthropoda</taxon>
        <taxon>Hexapoda</taxon>
        <taxon>Insecta</taxon>
        <taxon>Pterygota</taxon>
        <taxon>Neoptera</taxon>
        <taxon>Endopterygota</taxon>
        <taxon>Coleoptera</taxon>
        <taxon>Polyphaga</taxon>
        <taxon>Elateriformia</taxon>
        <taxon>Elateroidea</taxon>
        <taxon>Elateridae</taxon>
        <taxon>Agrypninae</taxon>
        <taxon>Pyrophorini</taxon>
        <taxon>Ignelater</taxon>
    </lineage>
</organism>
<proteinExistence type="predicted"/>
<comment type="caution">
    <text evidence="3">The sequence shown here is derived from an EMBL/GenBank/DDBJ whole genome shotgun (WGS) entry which is preliminary data.</text>
</comment>
<feature type="chain" id="PRO_5035436969" description="Transmembrane protein 147" evidence="2">
    <location>
        <begin position="19"/>
        <end position="192"/>
    </location>
</feature>
<keyword evidence="1" id="KW-0472">Membrane</keyword>